<dbReference type="Proteomes" id="UP001189429">
    <property type="component" value="Unassembled WGS sequence"/>
</dbReference>
<proteinExistence type="predicted"/>
<feature type="non-terminal residue" evidence="1">
    <location>
        <position position="136"/>
    </location>
</feature>
<protein>
    <submittedName>
        <fullName evidence="1">Uncharacterized protein</fullName>
    </submittedName>
</protein>
<keyword evidence="2" id="KW-1185">Reference proteome</keyword>
<organism evidence="1 2">
    <name type="scientific">Prorocentrum cordatum</name>
    <dbReference type="NCBI Taxonomy" id="2364126"/>
    <lineage>
        <taxon>Eukaryota</taxon>
        <taxon>Sar</taxon>
        <taxon>Alveolata</taxon>
        <taxon>Dinophyceae</taxon>
        <taxon>Prorocentrales</taxon>
        <taxon>Prorocentraceae</taxon>
        <taxon>Prorocentrum</taxon>
    </lineage>
</organism>
<sequence length="136" mass="15178">MLERVARQESFSAALFFPWSAAVFTAAFDSAAADGRSFNGVERRGRWISSMGVRRCEKSSRVVRRLATLPLDQQLLVSESADEPEGGLQFGRVGKYAKRFQGPNCTLRAYRACWQEMWLRTAAQERLAALEAEAAA</sequence>
<gene>
    <name evidence="1" type="ORF">PCOR1329_LOCUS57111</name>
</gene>
<name>A0ABN9VHQ0_9DINO</name>
<accession>A0ABN9VHQ0</accession>
<evidence type="ECO:0000313" key="2">
    <source>
        <dbReference type="Proteomes" id="UP001189429"/>
    </source>
</evidence>
<comment type="caution">
    <text evidence="1">The sequence shown here is derived from an EMBL/GenBank/DDBJ whole genome shotgun (WGS) entry which is preliminary data.</text>
</comment>
<reference evidence="1" key="1">
    <citation type="submission" date="2023-10" db="EMBL/GenBank/DDBJ databases">
        <authorList>
            <person name="Chen Y."/>
            <person name="Shah S."/>
            <person name="Dougan E. K."/>
            <person name="Thang M."/>
            <person name="Chan C."/>
        </authorList>
    </citation>
    <scope>NUCLEOTIDE SEQUENCE [LARGE SCALE GENOMIC DNA]</scope>
</reference>
<dbReference type="EMBL" id="CAUYUJ010017046">
    <property type="protein sequence ID" value="CAK0871215.1"/>
    <property type="molecule type" value="Genomic_DNA"/>
</dbReference>
<evidence type="ECO:0000313" key="1">
    <source>
        <dbReference type="EMBL" id="CAK0871215.1"/>
    </source>
</evidence>